<comment type="caution">
    <text evidence="6">The sequence shown here is derived from an EMBL/GenBank/DDBJ whole genome shotgun (WGS) entry which is preliminary data.</text>
</comment>
<dbReference type="PANTHER" id="PTHR12326:SF12">
    <property type="entry name" value="PLECKSTRIN HOMOLOGY AND RUN DOMAIN CONTAINING M1"/>
    <property type="match status" value="1"/>
</dbReference>
<dbReference type="PANTHER" id="PTHR12326">
    <property type="entry name" value="PLECKSTRIN HOMOLOGY DOMAIN CONTAINING PROTEIN"/>
    <property type="match status" value="1"/>
</dbReference>
<dbReference type="SMART" id="SM01175">
    <property type="entry name" value="DUF4206"/>
    <property type="match status" value="1"/>
</dbReference>
<evidence type="ECO:0000256" key="3">
    <source>
        <dbReference type="ARBA" id="ARBA00022771"/>
    </source>
</evidence>
<evidence type="ECO:0000313" key="6">
    <source>
        <dbReference type="EMBL" id="KAK7071295.1"/>
    </source>
</evidence>
<proteinExistence type="predicted"/>
<evidence type="ECO:0000259" key="5">
    <source>
        <dbReference type="SMART" id="SM01175"/>
    </source>
</evidence>
<reference evidence="6 7" key="1">
    <citation type="submission" date="2023-11" db="EMBL/GenBank/DDBJ databases">
        <title>Halocaridina rubra genome assembly.</title>
        <authorList>
            <person name="Smith C."/>
        </authorList>
    </citation>
    <scope>NUCLEOTIDE SEQUENCE [LARGE SCALE GENOMIC DNA]</scope>
    <source>
        <strain evidence="6">EP-1</strain>
        <tissue evidence="6">Whole</tissue>
    </source>
</reference>
<evidence type="ECO:0000313" key="7">
    <source>
        <dbReference type="Proteomes" id="UP001381693"/>
    </source>
</evidence>
<evidence type="ECO:0000256" key="4">
    <source>
        <dbReference type="ARBA" id="ARBA00022833"/>
    </source>
</evidence>
<feature type="domain" description="Rubicon Homology" evidence="5">
    <location>
        <begin position="267"/>
        <end position="470"/>
    </location>
</feature>
<name>A0AAN8WS74_HALRR</name>
<accession>A0AAN8WS74</accession>
<dbReference type="GO" id="GO:0008270">
    <property type="term" value="F:zinc ion binding"/>
    <property type="evidence" value="ECO:0007669"/>
    <property type="project" value="UniProtKB-KW"/>
</dbReference>
<evidence type="ECO:0000256" key="2">
    <source>
        <dbReference type="ARBA" id="ARBA00022737"/>
    </source>
</evidence>
<keyword evidence="4" id="KW-0862">Zinc</keyword>
<sequence length="479" mass="54137">MFQERNSDTMVADPVLAATDVASTVFDQPVRELAIPIVETPVSDQIFDLIIGGTPDTNFIKDSIEKKEKGVAKGIRENGKDKSVNSYDAQVTADQTVISVIVEERDNSDNTDKINESINVTSDDIEKEDLETSCGNLMNSLSDSFTESTYKRGWSVDSTQSQSGPAFGRIFADFEASNPFMFVNSENLDVGYNTLSADSTPSPDSSRSDDAEKLNYEVVPGQPLSPEDMGRLLPVLTRLTTEEGLDSQAYQCYECKSYIGMIYGKPRVCSYDSKYYCYECHEEEMTLIPSRLIHNWDFGSYGVCRKNGRWLYAIHHQPLIDLRTVNPKLYCHVDDLAEMQILRTQLLYVRAYLFTCKSDAGENLRKMLWPRDHMYEHVHLYSVSDLLLVGQGQLVPEVRQAVTFGRDHVIHCDMCLPRGFICELCSDKEIIFPFQLGSTYTCGECYGVYHSACARGQKDCRRCVRREARKASIVDDTEE</sequence>
<dbReference type="InterPro" id="IPR051366">
    <property type="entry name" value="DEF8"/>
</dbReference>
<organism evidence="6 7">
    <name type="scientific">Halocaridina rubra</name>
    <name type="common">Hawaiian red shrimp</name>
    <dbReference type="NCBI Taxonomy" id="373956"/>
    <lineage>
        <taxon>Eukaryota</taxon>
        <taxon>Metazoa</taxon>
        <taxon>Ecdysozoa</taxon>
        <taxon>Arthropoda</taxon>
        <taxon>Crustacea</taxon>
        <taxon>Multicrustacea</taxon>
        <taxon>Malacostraca</taxon>
        <taxon>Eumalacostraca</taxon>
        <taxon>Eucarida</taxon>
        <taxon>Decapoda</taxon>
        <taxon>Pleocyemata</taxon>
        <taxon>Caridea</taxon>
        <taxon>Atyoidea</taxon>
        <taxon>Atyidae</taxon>
        <taxon>Halocaridina</taxon>
    </lineage>
</organism>
<dbReference type="InterPro" id="IPR025258">
    <property type="entry name" value="RH_dom"/>
</dbReference>
<evidence type="ECO:0000256" key="1">
    <source>
        <dbReference type="ARBA" id="ARBA00022723"/>
    </source>
</evidence>
<gene>
    <name evidence="6" type="primary">PLEKHM3</name>
    <name evidence="6" type="ORF">SK128_001189</name>
</gene>
<dbReference type="Pfam" id="PF13901">
    <property type="entry name" value="RH_dom"/>
    <property type="match status" value="1"/>
</dbReference>
<dbReference type="EMBL" id="JAXCGZ010015104">
    <property type="protein sequence ID" value="KAK7071295.1"/>
    <property type="molecule type" value="Genomic_DNA"/>
</dbReference>
<keyword evidence="7" id="KW-1185">Reference proteome</keyword>
<keyword evidence="2" id="KW-0677">Repeat</keyword>
<keyword evidence="3" id="KW-0863">Zinc-finger</keyword>
<protein>
    <submittedName>
        <fullName evidence="6">Zinc ion binding</fullName>
    </submittedName>
</protein>
<dbReference type="Proteomes" id="UP001381693">
    <property type="component" value="Unassembled WGS sequence"/>
</dbReference>
<keyword evidence="1" id="KW-0479">Metal-binding</keyword>
<dbReference type="AlphaFoldDB" id="A0AAN8WS74"/>